<evidence type="ECO:0000256" key="1">
    <source>
        <dbReference type="SAM" id="SignalP"/>
    </source>
</evidence>
<sequence length="86" mass="8725">MASASSKALFLGLLCLALFFSASSADAAALAEAPTREWIVCKASCGEGAGGVAECAAACKAALFPLGGRCQRLSPEQPPLCCCIYH</sequence>
<accession>A0A7N0V2V2</accession>
<dbReference type="Proteomes" id="UP000594263">
    <property type="component" value="Unplaced"/>
</dbReference>
<keyword evidence="1" id="KW-0732">Signal</keyword>
<name>A0A7N0V2V2_KALFE</name>
<feature type="signal peptide" evidence="1">
    <location>
        <begin position="1"/>
        <end position="25"/>
    </location>
</feature>
<keyword evidence="3" id="KW-1185">Reference proteome</keyword>
<evidence type="ECO:0000313" key="2">
    <source>
        <dbReference type="EnsemblPlants" id="Kaladp0098s0077.1.v1.1"/>
    </source>
</evidence>
<dbReference type="EnsemblPlants" id="Kaladp0098s0077.1.v1.1">
    <property type="protein sequence ID" value="Kaladp0098s0077.1.v1.1"/>
    <property type="gene ID" value="Kaladp0098s0077.v1.1"/>
</dbReference>
<dbReference type="Gramene" id="Kaladp0098s0077.1.v1.1">
    <property type="protein sequence ID" value="Kaladp0098s0077.1.v1.1"/>
    <property type="gene ID" value="Kaladp0098s0077.v1.1"/>
</dbReference>
<evidence type="ECO:0000313" key="3">
    <source>
        <dbReference type="Proteomes" id="UP000594263"/>
    </source>
</evidence>
<reference evidence="2" key="1">
    <citation type="submission" date="2021-01" db="UniProtKB">
        <authorList>
            <consortium name="EnsemblPlants"/>
        </authorList>
    </citation>
    <scope>IDENTIFICATION</scope>
</reference>
<organism evidence="2 3">
    <name type="scientific">Kalanchoe fedtschenkoi</name>
    <name type="common">Lavender scallops</name>
    <name type="synonym">South American air plant</name>
    <dbReference type="NCBI Taxonomy" id="63787"/>
    <lineage>
        <taxon>Eukaryota</taxon>
        <taxon>Viridiplantae</taxon>
        <taxon>Streptophyta</taxon>
        <taxon>Embryophyta</taxon>
        <taxon>Tracheophyta</taxon>
        <taxon>Spermatophyta</taxon>
        <taxon>Magnoliopsida</taxon>
        <taxon>eudicotyledons</taxon>
        <taxon>Gunneridae</taxon>
        <taxon>Pentapetalae</taxon>
        <taxon>Saxifragales</taxon>
        <taxon>Crassulaceae</taxon>
        <taxon>Kalanchoe</taxon>
    </lineage>
</organism>
<dbReference type="AlphaFoldDB" id="A0A7N0V2V2"/>
<proteinExistence type="predicted"/>
<protein>
    <submittedName>
        <fullName evidence="2">Uncharacterized protein</fullName>
    </submittedName>
</protein>
<feature type="chain" id="PRO_5029857046" evidence="1">
    <location>
        <begin position="26"/>
        <end position="86"/>
    </location>
</feature>